<name>A0A8J3FWT8_9PSEU</name>
<reference evidence="2" key="2">
    <citation type="submission" date="2020-09" db="EMBL/GenBank/DDBJ databases">
        <authorList>
            <person name="Sun Q."/>
            <person name="Zhou Y."/>
        </authorList>
    </citation>
    <scope>NUCLEOTIDE SEQUENCE</scope>
    <source>
        <strain evidence="2">CGMCC 4.5737</strain>
    </source>
</reference>
<reference evidence="2" key="1">
    <citation type="journal article" date="2014" name="Int. J. Syst. Evol. Microbiol.">
        <title>Complete genome sequence of Corynebacterium casei LMG S-19264T (=DSM 44701T), isolated from a smear-ripened cheese.</title>
        <authorList>
            <consortium name="US DOE Joint Genome Institute (JGI-PGF)"/>
            <person name="Walter F."/>
            <person name="Albersmeier A."/>
            <person name="Kalinowski J."/>
            <person name="Ruckert C."/>
        </authorList>
    </citation>
    <scope>NUCLEOTIDE SEQUENCE</scope>
    <source>
        <strain evidence="2">CGMCC 4.5737</strain>
    </source>
</reference>
<dbReference type="GO" id="GO:0005829">
    <property type="term" value="C:cytosol"/>
    <property type="evidence" value="ECO:0007669"/>
    <property type="project" value="TreeGrafter"/>
</dbReference>
<evidence type="ECO:0008006" key="4">
    <source>
        <dbReference type="Google" id="ProtNLM"/>
    </source>
</evidence>
<dbReference type="AlphaFoldDB" id="A0A8J3FWT8"/>
<proteinExistence type="inferred from homology"/>
<dbReference type="InterPro" id="IPR050282">
    <property type="entry name" value="Cycloisomerase_2"/>
</dbReference>
<dbReference type="GO" id="GO:0017057">
    <property type="term" value="F:6-phosphogluconolactonase activity"/>
    <property type="evidence" value="ECO:0007669"/>
    <property type="project" value="TreeGrafter"/>
</dbReference>
<protein>
    <recommendedName>
        <fullName evidence="4">6-phosphogluconolactonase</fullName>
    </recommendedName>
</protein>
<gene>
    <name evidence="2" type="ORF">GCM10012275_28930</name>
</gene>
<dbReference type="PANTHER" id="PTHR30344:SF1">
    <property type="entry name" value="6-PHOSPHOGLUCONOLACTONASE"/>
    <property type="match status" value="1"/>
</dbReference>
<comment type="caution">
    <text evidence="2">The sequence shown here is derived from an EMBL/GenBank/DDBJ whole genome shotgun (WGS) entry which is preliminary data.</text>
</comment>
<evidence type="ECO:0000313" key="2">
    <source>
        <dbReference type="EMBL" id="GGM56015.1"/>
    </source>
</evidence>
<dbReference type="Gene3D" id="2.130.10.10">
    <property type="entry name" value="YVTN repeat-like/Quinoprotein amine dehydrogenase"/>
    <property type="match status" value="1"/>
</dbReference>
<dbReference type="InterPro" id="IPR015943">
    <property type="entry name" value="WD40/YVTN_repeat-like_dom_sf"/>
</dbReference>
<dbReference type="Pfam" id="PF10282">
    <property type="entry name" value="Lactonase"/>
    <property type="match status" value="1"/>
</dbReference>
<accession>A0A8J3FWT8</accession>
<comment type="similarity">
    <text evidence="1">Belongs to the cycloisomerase 2 family.</text>
</comment>
<dbReference type="EMBL" id="BMMK01000011">
    <property type="protein sequence ID" value="GGM56015.1"/>
    <property type="molecule type" value="Genomic_DNA"/>
</dbReference>
<dbReference type="RefSeq" id="WP_189057856.1">
    <property type="nucleotide sequence ID" value="NZ_BMMK01000011.1"/>
</dbReference>
<dbReference type="PANTHER" id="PTHR30344">
    <property type="entry name" value="6-PHOSPHOGLUCONOLACTONASE-RELATED"/>
    <property type="match status" value="1"/>
</dbReference>
<evidence type="ECO:0000256" key="1">
    <source>
        <dbReference type="ARBA" id="ARBA00005564"/>
    </source>
</evidence>
<sequence>MRREHTDLRAYLGGYTTGDAGGPGLAVLALNHRTGEPRQERVVDLGTNPSFLAPAPSGRTLYAVNEVDDGLVTALGLGPDGLRPLGVQPTLGALPCHLSVDPSGGFLLTANYGSGSIVVHPIAPDGGLGEATDLVQHTGSGLDPQRQEGPHAHQVLGDPSGRWVLAVDLGSDSVLVHRLDPRRGRLHTHAGARLRPGSGPRHLAFHPTGRFAYLVGELDSTLIVCRWDPENGKLRPERTLPTVAETIGSRNYPAAVVVSGDGRFCYVSNRGHDSIATFALSDGGASARLLGTMPSGGSWPRDLALDPSGRHLYACNERGHSVVCFKVTARTGQLHATGAQLATRAPSCLVIPD</sequence>
<dbReference type="InterPro" id="IPR019405">
    <property type="entry name" value="Lactonase_7-beta_prop"/>
</dbReference>
<dbReference type="SUPFAM" id="SSF51004">
    <property type="entry name" value="C-terminal (heme d1) domain of cytochrome cd1-nitrite reductase"/>
    <property type="match status" value="1"/>
</dbReference>
<keyword evidence="3" id="KW-1185">Reference proteome</keyword>
<organism evidence="2 3">
    <name type="scientific">Longimycelium tulufanense</name>
    <dbReference type="NCBI Taxonomy" id="907463"/>
    <lineage>
        <taxon>Bacteria</taxon>
        <taxon>Bacillati</taxon>
        <taxon>Actinomycetota</taxon>
        <taxon>Actinomycetes</taxon>
        <taxon>Pseudonocardiales</taxon>
        <taxon>Pseudonocardiaceae</taxon>
        <taxon>Longimycelium</taxon>
    </lineage>
</organism>
<dbReference type="InterPro" id="IPR011048">
    <property type="entry name" value="Haem_d1_sf"/>
</dbReference>
<dbReference type="Proteomes" id="UP000637578">
    <property type="component" value="Unassembled WGS sequence"/>
</dbReference>
<evidence type="ECO:0000313" key="3">
    <source>
        <dbReference type="Proteomes" id="UP000637578"/>
    </source>
</evidence>